<evidence type="ECO:0000259" key="6">
    <source>
        <dbReference type="PROSITE" id="PS50048"/>
    </source>
</evidence>
<organism evidence="7 8">
    <name type="scientific">Aspergillus pseudoustus</name>
    <dbReference type="NCBI Taxonomy" id="1810923"/>
    <lineage>
        <taxon>Eukaryota</taxon>
        <taxon>Fungi</taxon>
        <taxon>Dikarya</taxon>
        <taxon>Ascomycota</taxon>
        <taxon>Pezizomycotina</taxon>
        <taxon>Eurotiomycetes</taxon>
        <taxon>Eurotiomycetidae</taxon>
        <taxon>Eurotiales</taxon>
        <taxon>Aspergillaceae</taxon>
        <taxon>Aspergillus</taxon>
        <taxon>Aspergillus subgen. Nidulantes</taxon>
    </lineage>
</organism>
<protein>
    <recommendedName>
        <fullName evidence="6">Zn(2)-C6 fungal-type domain-containing protein</fullName>
    </recommendedName>
</protein>
<dbReference type="PROSITE" id="PS00463">
    <property type="entry name" value="ZN2_CY6_FUNGAL_1"/>
    <property type="match status" value="1"/>
</dbReference>
<accession>A0ABR4ITG1</accession>
<evidence type="ECO:0000256" key="4">
    <source>
        <dbReference type="ARBA" id="ARBA00023242"/>
    </source>
</evidence>
<keyword evidence="3" id="KW-0804">Transcription</keyword>
<feature type="region of interest" description="Disordered" evidence="5">
    <location>
        <begin position="52"/>
        <end position="87"/>
    </location>
</feature>
<name>A0ABR4ITG1_9EURO</name>
<evidence type="ECO:0000313" key="7">
    <source>
        <dbReference type="EMBL" id="KAL2830981.1"/>
    </source>
</evidence>
<dbReference type="Proteomes" id="UP001610446">
    <property type="component" value="Unassembled WGS sequence"/>
</dbReference>
<feature type="domain" description="Zn(2)-C6 fungal-type" evidence="6">
    <location>
        <begin position="13"/>
        <end position="43"/>
    </location>
</feature>
<sequence length="154" mass="17213">MAPGDDTRAERYACDSCRSKKVACTRERSGCKRCRNTGARCTYSRSGTISRKRKWKTENRDQLHSQCQLDSGPATVGGSSSGPDSHLAADIEATRERLDRLDTPERQSFLEALSSLSETCSRKDIRPETLRLGVATGYFSRFEQHSSEWTEGTI</sequence>
<keyword evidence="8" id="KW-1185">Reference proteome</keyword>
<reference evidence="7 8" key="1">
    <citation type="submission" date="2024-07" db="EMBL/GenBank/DDBJ databases">
        <title>Section-level genome sequencing and comparative genomics of Aspergillus sections Usti and Cavernicolus.</title>
        <authorList>
            <consortium name="Lawrence Berkeley National Laboratory"/>
            <person name="Nybo J.L."/>
            <person name="Vesth T.C."/>
            <person name="Theobald S."/>
            <person name="Frisvad J.C."/>
            <person name="Larsen T.O."/>
            <person name="Kjaerboelling I."/>
            <person name="Rothschild-Mancinelli K."/>
            <person name="Lyhne E.K."/>
            <person name="Kogle M.E."/>
            <person name="Barry K."/>
            <person name="Clum A."/>
            <person name="Na H."/>
            <person name="Ledsgaard L."/>
            <person name="Lin J."/>
            <person name="Lipzen A."/>
            <person name="Kuo A."/>
            <person name="Riley R."/>
            <person name="Mondo S."/>
            <person name="Labutti K."/>
            <person name="Haridas S."/>
            <person name="Pangalinan J."/>
            <person name="Salamov A.A."/>
            <person name="Simmons B.A."/>
            <person name="Magnuson J.K."/>
            <person name="Chen J."/>
            <person name="Drula E."/>
            <person name="Henrissat B."/>
            <person name="Wiebenga A."/>
            <person name="Lubbers R.J."/>
            <person name="Gomes A.C."/>
            <person name="Makela M.R."/>
            <person name="Stajich J."/>
            <person name="Grigoriev I.V."/>
            <person name="Mortensen U.H."/>
            <person name="De Vries R.P."/>
            <person name="Baker S.E."/>
            <person name="Andersen M.R."/>
        </authorList>
    </citation>
    <scope>NUCLEOTIDE SEQUENCE [LARGE SCALE GENOMIC DNA]</scope>
    <source>
        <strain evidence="7 8">CBS 123904</strain>
    </source>
</reference>
<evidence type="ECO:0000313" key="8">
    <source>
        <dbReference type="Proteomes" id="UP001610446"/>
    </source>
</evidence>
<dbReference type="InterPro" id="IPR001138">
    <property type="entry name" value="Zn2Cys6_DnaBD"/>
</dbReference>
<evidence type="ECO:0000256" key="1">
    <source>
        <dbReference type="ARBA" id="ARBA00023015"/>
    </source>
</evidence>
<dbReference type="Gene3D" id="4.10.240.10">
    <property type="entry name" value="Zn(2)-C6 fungal-type DNA-binding domain"/>
    <property type="match status" value="1"/>
</dbReference>
<dbReference type="CDD" id="cd00067">
    <property type="entry name" value="GAL4"/>
    <property type="match status" value="1"/>
</dbReference>
<evidence type="ECO:0000256" key="2">
    <source>
        <dbReference type="ARBA" id="ARBA00023125"/>
    </source>
</evidence>
<keyword evidence="4" id="KW-0539">Nucleus</keyword>
<dbReference type="InterPro" id="IPR036864">
    <property type="entry name" value="Zn2-C6_fun-type_DNA-bd_sf"/>
</dbReference>
<keyword evidence="2" id="KW-0238">DNA-binding</keyword>
<keyword evidence="1" id="KW-0805">Transcription regulation</keyword>
<dbReference type="Pfam" id="PF00172">
    <property type="entry name" value="Zn_clus"/>
    <property type="match status" value="1"/>
</dbReference>
<dbReference type="EMBL" id="JBFXLU010000293">
    <property type="protein sequence ID" value="KAL2830981.1"/>
    <property type="molecule type" value="Genomic_DNA"/>
</dbReference>
<dbReference type="PROSITE" id="PS50048">
    <property type="entry name" value="ZN2_CY6_FUNGAL_2"/>
    <property type="match status" value="1"/>
</dbReference>
<comment type="caution">
    <text evidence="7">The sequence shown here is derived from an EMBL/GenBank/DDBJ whole genome shotgun (WGS) entry which is preliminary data.</text>
</comment>
<proteinExistence type="predicted"/>
<dbReference type="SUPFAM" id="SSF57701">
    <property type="entry name" value="Zn2/Cys6 DNA-binding domain"/>
    <property type="match status" value="1"/>
</dbReference>
<evidence type="ECO:0000256" key="5">
    <source>
        <dbReference type="SAM" id="MobiDB-lite"/>
    </source>
</evidence>
<evidence type="ECO:0000256" key="3">
    <source>
        <dbReference type="ARBA" id="ARBA00023163"/>
    </source>
</evidence>
<gene>
    <name evidence="7" type="ORF">BJY01DRAFT_226807</name>
</gene>